<sequence length="87" mass="9469">MAVSMIHVTTPDGEHTYPLRPAAIVKAEEYLAARGKSLTDAQYTGTAFAAYTEARRAGDTQAAFTEWLDGVDELTTDSEDEAAPFRE</sequence>
<proteinExistence type="predicted"/>
<evidence type="ECO:0000313" key="1">
    <source>
        <dbReference type="EMBL" id="SDU08264.1"/>
    </source>
</evidence>
<reference evidence="1 2" key="1">
    <citation type="submission" date="2016-10" db="EMBL/GenBank/DDBJ databases">
        <authorList>
            <person name="Varghese N."/>
            <person name="Submissions S."/>
        </authorList>
    </citation>
    <scope>NUCLEOTIDE SEQUENCE [LARGE SCALE GENOMIC DNA]</scope>
    <source>
        <strain evidence="1 2">DSM 9169</strain>
    </source>
</reference>
<keyword evidence="2" id="KW-1185">Reference proteome</keyword>
<organism evidence="1 2">
    <name type="scientific">Schaalia radingae</name>
    <dbReference type="NCBI Taxonomy" id="131110"/>
    <lineage>
        <taxon>Bacteria</taxon>
        <taxon>Bacillati</taxon>
        <taxon>Actinomycetota</taxon>
        <taxon>Actinomycetes</taxon>
        <taxon>Actinomycetales</taxon>
        <taxon>Actinomycetaceae</taxon>
        <taxon>Schaalia</taxon>
    </lineage>
</organism>
<dbReference type="Proteomes" id="UP000198976">
    <property type="component" value="Chromosome I"/>
</dbReference>
<accession>A0ABY0VCK8</accession>
<dbReference type="RefSeq" id="WP_092648968.1">
    <property type="nucleotide sequence ID" value="NZ_LT629792.1"/>
</dbReference>
<dbReference type="EMBL" id="LT629792">
    <property type="protein sequence ID" value="SDU08264.1"/>
    <property type="molecule type" value="Genomic_DNA"/>
</dbReference>
<protein>
    <submittedName>
        <fullName evidence="1">Uncharacterized protein</fullName>
    </submittedName>
</protein>
<evidence type="ECO:0000313" key="2">
    <source>
        <dbReference type="Proteomes" id="UP000198976"/>
    </source>
</evidence>
<name>A0ABY0VCK8_9ACTO</name>
<gene>
    <name evidence="1" type="ORF">SAMN04489714_2053</name>
</gene>